<dbReference type="NCBIfam" id="NF038083">
    <property type="entry name" value="CU044_5270_fam"/>
    <property type="match status" value="1"/>
</dbReference>
<reference evidence="3 4" key="1">
    <citation type="submission" date="2024-10" db="EMBL/GenBank/DDBJ databases">
        <title>The Natural Products Discovery Center: Release of the First 8490 Sequenced Strains for Exploring Actinobacteria Biosynthetic Diversity.</title>
        <authorList>
            <person name="Kalkreuter E."/>
            <person name="Kautsar S.A."/>
            <person name="Yang D."/>
            <person name="Bader C.D."/>
            <person name="Teijaro C.N."/>
            <person name="Fluegel L."/>
            <person name="Davis C.M."/>
            <person name="Simpson J.R."/>
            <person name="Lauterbach L."/>
            <person name="Steele A.D."/>
            <person name="Gui C."/>
            <person name="Meng S."/>
            <person name="Li G."/>
            <person name="Viehrig K."/>
            <person name="Ye F."/>
            <person name="Su P."/>
            <person name="Kiefer A.F."/>
            <person name="Nichols A."/>
            <person name="Cepeda A.J."/>
            <person name="Yan W."/>
            <person name="Fan B."/>
            <person name="Jiang Y."/>
            <person name="Adhikari A."/>
            <person name="Zheng C.-J."/>
            <person name="Schuster L."/>
            <person name="Cowan T.M."/>
            <person name="Smanski M.J."/>
            <person name="Chevrette M.G."/>
            <person name="De Carvalho L.P.S."/>
            <person name="Shen B."/>
        </authorList>
    </citation>
    <scope>NUCLEOTIDE SEQUENCE [LARGE SCALE GENOMIC DNA]</scope>
    <source>
        <strain evidence="3 4">NPDC001281</strain>
    </source>
</reference>
<feature type="region of interest" description="Disordered" evidence="1">
    <location>
        <begin position="1"/>
        <end position="21"/>
    </location>
</feature>
<dbReference type="EMBL" id="JBIAXI010000002">
    <property type="protein sequence ID" value="MFF4772132.1"/>
    <property type="molecule type" value="Genomic_DNA"/>
</dbReference>
<evidence type="ECO:0000313" key="4">
    <source>
        <dbReference type="Proteomes" id="UP001602119"/>
    </source>
</evidence>
<dbReference type="InterPro" id="IPR047789">
    <property type="entry name" value="CU044_5270-like"/>
</dbReference>
<keyword evidence="2" id="KW-0472">Membrane</keyword>
<keyword evidence="2" id="KW-1133">Transmembrane helix</keyword>
<feature type="transmembrane region" description="Helical" evidence="2">
    <location>
        <begin position="46"/>
        <end position="67"/>
    </location>
</feature>
<gene>
    <name evidence="3" type="ORF">ACFY05_04675</name>
</gene>
<keyword evidence="2" id="KW-0812">Transmembrane</keyword>
<feature type="region of interest" description="Disordered" evidence="1">
    <location>
        <begin position="151"/>
        <end position="173"/>
    </location>
</feature>
<dbReference type="RefSeq" id="WP_387340650.1">
    <property type="nucleotide sequence ID" value="NZ_JBIAXI010000002.1"/>
</dbReference>
<name>A0ABW6V254_MICFU</name>
<proteinExistence type="predicted"/>
<feature type="compositionally biased region" description="Basic and acidic residues" evidence="1">
    <location>
        <begin position="1"/>
        <end position="13"/>
    </location>
</feature>
<organism evidence="3 4">
    <name type="scientific">Microtetraspora fusca</name>
    <dbReference type="NCBI Taxonomy" id="1997"/>
    <lineage>
        <taxon>Bacteria</taxon>
        <taxon>Bacillati</taxon>
        <taxon>Actinomycetota</taxon>
        <taxon>Actinomycetes</taxon>
        <taxon>Streptosporangiales</taxon>
        <taxon>Streptosporangiaceae</taxon>
        <taxon>Microtetraspora</taxon>
    </lineage>
</organism>
<keyword evidence="4" id="KW-1185">Reference proteome</keyword>
<protein>
    <submittedName>
        <fullName evidence="3">CU044_5270 family protein</fullName>
    </submittedName>
</protein>
<sequence length="335" mass="36363">MDEMTMLRDHHDAQPAPSPATVRAARERLAAHSRSRRLRVPRLGRLSLGIGALGLAACVGLVVVQVINDDTRVSTLNAVPAGAVQVLDRAATAARQQDDPRPRADQYVFAESQSGDYVSGPGQTPKWQGMRRMIWLPVDGKREGLLRERRTAGGGSTTGAWSTTVLRQPGGGPLDVQNNYAALDRLSRDPDELLAQLQRRYPAQHSSDPARDRSADEQVFDGIRRMVAESYLPPSLRAALFQATKKIKGITLVEDSIDAAGRHGVAVALTFHEGVRQEIVFDRQTYAPLGSRSVLADAAAYNRLFSDLKGVPQGRTLSATALVNTRIVDAPGRLP</sequence>
<evidence type="ECO:0000256" key="1">
    <source>
        <dbReference type="SAM" id="MobiDB-lite"/>
    </source>
</evidence>
<evidence type="ECO:0000313" key="3">
    <source>
        <dbReference type="EMBL" id="MFF4772132.1"/>
    </source>
</evidence>
<evidence type="ECO:0000256" key="2">
    <source>
        <dbReference type="SAM" id="Phobius"/>
    </source>
</evidence>
<accession>A0ABW6V254</accession>
<comment type="caution">
    <text evidence="3">The sequence shown here is derived from an EMBL/GenBank/DDBJ whole genome shotgun (WGS) entry which is preliminary data.</text>
</comment>
<dbReference type="Proteomes" id="UP001602119">
    <property type="component" value="Unassembled WGS sequence"/>
</dbReference>